<dbReference type="PANTHER" id="PTHR43215:SF14">
    <property type="entry name" value="RADIAL SPOKE HEAD 1 HOMOLOG"/>
    <property type="match status" value="1"/>
</dbReference>
<keyword evidence="3" id="KW-1185">Reference proteome</keyword>
<dbReference type="SMART" id="SM00698">
    <property type="entry name" value="MORN"/>
    <property type="match status" value="3"/>
</dbReference>
<evidence type="ECO:0000313" key="2">
    <source>
        <dbReference type="EMBL" id="QCW99924.1"/>
    </source>
</evidence>
<reference evidence="2 3" key="1">
    <citation type="submission" date="2019-05" db="EMBL/GenBank/DDBJ databases">
        <title>Genome sequencing of F202Z8.</title>
        <authorList>
            <person name="Kwon Y.M."/>
        </authorList>
    </citation>
    <scope>NUCLEOTIDE SEQUENCE [LARGE SCALE GENOMIC DNA]</scope>
    <source>
        <strain evidence="2 3">F202Z8</strain>
    </source>
</reference>
<name>A0A5B7SMP2_9FLAO</name>
<keyword evidence="1" id="KW-0677">Repeat</keyword>
<dbReference type="SUPFAM" id="SSF82185">
    <property type="entry name" value="Histone H3 K4-specific methyltransferase SET7/9 N-terminal domain"/>
    <property type="match status" value="1"/>
</dbReference>
<proteinExistence type="predicted"/>
<dbReference type="Proteomes" id="UP000310017">
    <property type="component" value="Chromosome"/>
</dbReference>
<sequence length="282" mass="31646">MKKRTFIPYLLFVLAAVAVLVLMFKTRSLQQKVDKNREVQDSLTTKITDYEAVFQVDSMLIDGDYNQALQSYSENLGAIQDGKSILPLRIAVAEKMKQLNRGANFNSSGVPDDRDTLAVPNTAGKLGVRQADSLSFALEKAKVELNNLRRQLQLKSFGEYLTFKSKKGNLLHYVGQVKNGQANGTGIAILDTGSRYEGEWKNNQRSGRGIFYWADGQHYEGSYANDMRNGLGTYYWPNKEKYVGQWKNDKRDGQGAFYGADGKVVAKGIWKADKLEKDDKDG</sequence>
<dbReference type="PANTHER" id="PTHR43215">
    <property type="entry name" value="RADIAL SPOKE HEAD 1 HOMOLOG"/>
    <property type="match status" value="1"/>
</dbReference>
<dbReference type="KEGG" id="asag:FGM00_07355"/>
<gene>
    <name evidence="2" type="ORF">FGM00_07355</name>
</gene>
<protein>
    <recommendedName>
        <fullName evidence="4">MORN repeat-containing protein</fullName>
    </recommendedName>
</protein>
<dbReference type="InterPro" id="IPR003409">
    <property type="entry name" value="MORN"/>
</dbReference>
<evidence type="ECO:0008006" key="4">
    <source>
        <dbReference type="Google" id="ProtNLM"/>
    </source>
</evidence>
<evidence type="ECO:0000256" key="1">
    <source>
        <dbReference type="ARBA" id="ARBA00022737"/>
    </source>
</evidence>
<evidence type="ECO:0000313" key="3">
    <source>
        <dbReference type="Proteomes" id="UP000310017"/>
    </source>
</evidence>
<dbReference type="AlphaFoldDB" id="A0A5B7SMP2"/>
<accession>A0A5B7SMP2</accession>
<dbReference type="Gene3D" id="2.20.110.10">
    <property type="entry name" value="Histone H3 K4-specific methyltransferase SET7/9 N-terminal domain"/>
    <property type="match status" value="2"/>
</dbReference>
<dbReference type="EMBL" id="CP040710">
    <property type="protein sequence ID" value="QCW99924.1"/>
    <property type="molecule type" value="Genomic_DNA"/>
</dbReference>
<dbReference type="RefSeq" id="WP_138852274.1">
    <property type="nucleotide sequence ID" value="NZ_CP040710.1"/>
</dbReference>
<organism evidence="2 3">
    <name type="scientific">Aggregatimonas sangjinii</name>
    <dbReference type="NCBI Taxonomy" id="2583587"/>
    <lineage>
        <taxon>Bacteria</taxon>
        <taxon>Pseudomonadati</taxon>
        <taxon>Bacteroidota</taxon>
        <taxon>Flavobacteriia</taxon>
        <taxon>Flavobacteriales</taxon>
        <taxon>Flavobacteriaceae</taxon>
        <taxon>Aggregatimonas</taxon>
    </lineage>
</organism>
<dbReference type="OrthoDB" id="1097666at2"/>
<dbReference type="Pfam" id="PF02493">
    <property type="entry name" value="MORN"/>
    <property type="match status" value="4"/>
</dbReference>
<dbReference type="GO" id="GO:0005829">
    <property type="term" value="C:cytosol"/>
    <property type="evidence" value="ECO:0007669"/>
    <property type="project" value="TreeGrafter"/>
</dbReference>